<dbReference type="InterPro" id="IPR008978">
    <property type="entry name" value="HSP20-like_chaperone"/>
</dbReference>
<evidence type="ECO:0000256" key="3">
    <source>
        <dbReference type="RuleBase" id="RU003616"/>
    </source>
</evidence>
<feature type="chain" id="PRO_5031253602" description="SHSP domain-containing protein" evidence="5">
    <location>
        <begin position="23"/>
        <end position="251"/>
    </location>
</feature>
<gene>
    <name evidence="7" type="ORF">CDEB00056_LOCUS7284</name>
</gene>
<dbReference type="CDD" id="cd06464">
    <property type="entry name" value="ACD_sHsps-like"/>
    <property type="match status" value="1"/>
</dbReference>
<comment type="similarity">
    <text evidence="2 3">Belongs to the small heat shock protein (HSP20) family.</text>
</comment>
<evidence type="ECO:0000256" key="1">
    <source>
        <dbReference type="ARBA" id="ARBA00023016"/>
    </source>
</evidence>
<dbReference type="Pfam" id="PF00011">
    <property type="entry name" value="HSP20"/>
    <property type="match status" value="1"/>
</dbReference>
<feature type="signal peptide" evidence="5">
    <location>
        <begin position="1"/>
        <end position="22"/>
    </location>
</feature>
<accession>A0A7S3Q131</accession>
<feature type="domain" description="SHSP" evidence="6">
    <location>
        <begin position="88"/>
        <end position="199"/>
    </location>
</feature>
<dbReference type="AlphaFoldDB" id="A0A7S3Q131"/>
<feature type="region of interest" description="Disordered" evidence="4">
    <location>
        <begin position="227"/>
        <end position="251"/>
    </location>
</feature>
<dbReference type="InterPro" id="IPR002068">
    <property type="entry name" value="A-crystallin/Hsp20_dom"/>
</dbReference>
<evidence type="ECO:0000259" key="6">
    <source>
        <dbReference type="PROSITE" id="PS01031"/>
    </source>
</evidence>
<reference evidence="7" key="1">
    <citation type="submission" date="2021-01" db="EMBL/GenBank/DDBJ databases">
        <authorList>
            <person name="Corre E."/>
            <person name="Pelletier E."/>
            <person name="Niang G."/>
            <person name="Scheremetjew M."/>
            <person name="Finn R."/>
            <person name="Kale V."/>
            <person name="Holt S."/>
            <person name="Cochrane G."/>
            <person name="Meng A."/>
            <person name="Brown T."/>
            <person name="Cohen L."/>
        </authorList>
    </citation>
    <scope>NUCLEOTIDE SEQUENCE</scope>
    <source>
        <strain evidence="7">MM31A-1</strain>
    </source>
</reference>
<keyword evidence="1" id="KW-0346">Stress response</keyword>
<name>A0A7S3Q131_9STRA</name>
<dbReference type="InterPro" id="IPR031107">
    <property type="entry name" value="Small_HSP"/>
</dbReference>
<proteinExistence type="inferred from homology"/>
<organism evidence="7">
    <name type="scientific">Chaetoceros debilis</name>
    <dbReference type="NCBI Taxonomy" id="122233"/>
    <lineage>
        <taxon>Eukaryota</taxon>
        <taxon>Sar</taxon>
        <taxon>Stramenopiles</taxon>
        <taxon>Ochrophyta</taxon>
        <taxon>Bacillariophyta</taxon>
        <taxon>Coscinodiscophyceae</taxon>
        <taxon>Chaetocerotophycidae</taxon>
        <taxon>Chaetocerotales</taxon>
        <taxon>Chaetocerotaceae</taxon>
        <taxon>Chaetoceros</taxon>
    </lineage>
</organism>
<dbReference type="SUPFAM" id="SSF49764">
    <property type="entry name" value="HSP20-like chaperones"/>
    <property type="match status" value="1"/>
</dbReference>
<dbReference type="Gene3D" id="2.60.40.790">
    <property type="match status" value="1"/>
</dbReference>
<evidence type="ECO:0000256" key="2">
    <source>
        <dbReference type="PROSITE-ProRule" id="PRU00285"/>
    </source>
</evidence>
<keyword evidence="5" id="KW-0732">Signal</keyword>
<protein>
    <recommendedName>
        <fullName evidence="6">SHSP domain-containing protein</fullName>
    </recommendedName>
</protein>
<evidence type="ECO:0000313" key="7">
    <source>
        <dbReference type="EMBL" id="CAE0462443.1"/>
    </source>
</evidence>
<dbReference type="PANTHER" id="PTHR11527">
    <property type="entry name" value="HEAT-SHOCK PROTEIN 20 FAMILY MEMBER"/>
    <property type="match status" value="1"/>
</dbReference>
<sequence length="251" mass="27832">MTTFNNHFLRFALAIMAISTQSQVDAKTSCSKKTNRSTPCSADAGSRYRSDWASNRNCASLDSMMTEMFKSPLALDTLIKQNKHQYKLPTHSKYPNYDIIEDEEMMELSMDLPGVRLEDVTVKLQEGRKSIKVSGSRKYAAHTASTRPAQTFEQSFTLDDSIIEVDSISAIISDGVLVLTAPKIKRKTPTVRRIPVGVLAKVVDNANTGSTSRGAIEEHKAVDMTNQNKKPALAVKADNELEISDEEDIEQ</sequence>
<dbReference type="PROSITE" id="PS01031">
    <property type="entry name" value="SHSP"/>
    <property type="match status" value="1"/>
</dbReference>
<evidence type="ECO:0000256" key="4">
    <source>
        <dbReference type="SAM" id="MobiDB-lite"/>
    </source>
</evidence>
<dbReference type="EMBL" id="HBIO01009464">
    <property type="protein sequence ID" value="CAE0462443.1"/>
    <property type="molecule type" value="Transcribed_RNA"/>
</dbReference>
<feature type="compositionally biased region" description="Acidic residues" evidence="4">
    <location>
        <begin position="240"/>
        <end position="251"/>
    </location>
</feature>
<evidence type="ECO:0000256" key="5">
    <source>
        <dbReference type="SAM" id="SignalP"/>
    </source>
</evidence>